<evidence type="ECO:0000256" key="1">
    <source>
        <dbReference type="ARBA" id="ARBA00004141"/>
    </source>
</evidence>
<proteinExistence type="inferred from homology"/>
<dbReference type="Proteomes" id="UP000694892">
    <property type="component" value="Chromosome 3S"/>
</dbReference>
<evidence type="ECO:0000256" key="2">
    <source>
        <dbReference type="ARBA" id="ARBA00022448"/>
    </source>
</evidence>
<keyword evidence="3 11" id="KW-0894">Sodium channel</keyword>
<evidence type="ECO:0000256" key="6">
    <source>
        <dbReference type="ARBA" id="ARBA00023053"/>
    </source>
</evidence>
<evidence type="ECO:0000256" key="9">
    <source>
        <dbReference type="ARBA" id="ARBA00023201"/>
    </source>
</evidence>
<evidence type="ECO:0000256" key="8">
    <source>
        <dbReference type="ARBA" id="ARBA00023136"/>
    </source>
</evidence>
<evidence type="ECO:0000256" key="12">
    <source>
        <dbReference type="SAM" id="MobiDB-lite"/>
    </source>
</evidence>
<keyword evidence="8" id="KW-0472">Membrane</keyword>
<name>A0A974D8U4_XENLA</name>
<reference evidence="14" key="1">
    <citation type="journal article" date="2016" name="Nature">
        <title>Genome evolution in the allotetraploid frog Xenopus laevis.</title>
        <authorList>
            <person name="Session A.M."/>
            <person name="Uno Y."/>
            <person name="Kwon T."/>
            <person name="Chapman J.A."/>
            <person name="Toyoda A."/>
            <person name="Takahashi S."/>
            <person name="Fukui A."/>
            <person name="Hikosaka A."/>
            <person name="Suzuki A."/>
            <person name="Kondo M."/>
            <person name="van Heeringen S.J."/>
            <person name="Quigley I."/>
            <person name="Heinz S."/>
            <person name="Ogino H."/>
            <person name="Ochi H."/>
            <person name="Hellsten U."/>
            <person name="Lyons J.B."/>
            <person name="Simakov O."/>
            <person name="Putnam N."/>
            <person name="Stites J."/>
            <person name="Kuroki Y."/>
            <person name="Tanaka T."/>
            <person name="Michiue T."/>
            <person name="Watanabe M."/>
            <person name="Bogdanovic O."/>
            <person name="Lister R."/>
            <person name="Georgiou G."/>
            <person name="Paranjpe S.S."/>
            <person name="van Kruijsbergen I."/>
            <person name="Shu S."/>
            <person name="Carlson J."/>
            <person name="Kinoshita T."/>
            <person name="Ohta Y."/>
            <person name="Mawaribuchi S."/>
            <person name="Jenkins J."/>
            <person name="Grimwood J."/>
            <person name="Schmutz J."/>
            <person name="Mitros T."/>
            <person name="Mozaffari S.V."/>
            <person name="Suzuki Y."/>
            <person name="Haramoto Y."/>
            <person name="Yamamoto T.S."/>
            <person name="Takagi C."/>
            <person name="Heald R."/>
            <person name="Miller K."/>
            <person name="Haudenschild C."/>
            <person name="Kitzman J."/>
            <person name="Nakayama T."/>
            <person name="Izutsu Y."/>
            <person name="Robert J."/>
            <person name="Fortriede J."/>
            <person name="Burns K."/>
            <person name="Lotay V."/>
            <person name="Karimi K."/>
            <person name="Yasuoka Y."/>
            <person name="Dichmann D.S."/>
            <person name="Flajnik M.F."/>
            <person name="Houston D.W."/>
            <person name="Shendure J."/>
            <person name="DuPasquier L."/>
            <person name="Vize P.D."/>
            <person name="Zorn A.M."/>
            <person name="Ito M."/>
            <person name="Marcotte E.M."/>
            <person name="Wallingford J.B."/>
            <person name="Ito Y."/>
            <person name="Asashima M."/>
            <person name="Ueno N."/>
            <person name="Matsuda Y."/>
            <person name="Veenstra G.J."/>
            <person name="Fujiyama A."/>
            <person name="Harland R.M."/>
            <person name="Taira M."/>
            <person name="Rokhsar D.S."/>
        </authorList>
    </citation>
    <scope>NUCLEOTIDE SEQUENCE [LARGE SCALE GENOMIC DNA]</scope>
    <source>
        <strain evidence="14">J</strain>
    </source>
</reference>
<dbReference type="AlphaFoldDB" id="A0A974D8U4"/>
<comment type="subcellular location">
    <subcellularLocation>
        <location evidence="1">Membrane</location>
        <topology evidence="1">Multi-pass membrane protein</topology>
    </subcellularLocation>
</comment>
<dbReference type="Gene3D" id="1.10.287.770">
    <property type="entry name" value="YojJ-like"/>
    <property type="match status" value="1"/>
</dbReference>
<keyword evidence="6" id="KW-0915">Sodium</keyword>
<dbReference type="InterPro" id="IPR001873">
    <property type="entry name" value="ENaC"/>
</dbReference>
<keyword evidence="10 11" id="KW-0407">Ion channel</keyword>
<keyword evidence="2 11" id="KW-0813">Transport</keyword>
<comment type="similarity">
    <text evidence="11">Belongs to the amiloride-sensitive sodium channel (TC 1.A.6) family.</text>
</comment>
<evidence type="ECO:0000256" key="11">
    <source>
        <dbReference type="RuleBase" id="RU000679"/>
    </source>
</evidence>
<gene>
    <name evidence="13" type="ORF">XELAEV_18021380mg</name>
</gene>
<accession>A0A974D8U4</accession>
<evidence type="ECO:0000313" key="13">
    <source>
        <dbReference type="EMBL" id="OCT87683.1"/>
    </source>
</evidence>
<evidence type="ECO:0000313" key="14">
    <source>
        <dbReference type="Proteomes" id="UP000694892"/>
    </source>
</evidence>
<protein>
    <submittedName>
        <fullName evidence="13">Uncharacterized protein</fullName>
    </submittedName>
</protein>
<evidence type="ECO:0000256" key="10">
    <source>
        <dbReference type="ARBA" id="ARBA00023303"/>
    </source>
</evidence>
<evidence type="ECO:0000256" key="3">
    <source>
        <dbReference type="ARBA" id="ARBA00022461"/>
    </source>
</evidence>
<keyword evidence="5" id="KW-1133">Transmembrane helix</keyword>
<feature type="region of interest" description="Disordered" evidence="12">
    <location>
        <begin position="61"/>
        <end position="86"/>
    </location>
</feature>
<sequence>MPSLNVSKAEKCSKHQLVDLFSSIGGLVGLWNGVSVCTVAEFLELILNLLTFVIRQISNQEEESPANPNTIPGPEVPSPLSAEHHQSWTSVDDISCLLGNSSESRQNILNLYEFYET</sequence>
<evidence type="ECO:0000256" key="4">
    <source>
        <dbReference type="ARBA" id="ARBA00022692"/>
    </source>
</evidence>
<dbReference type="GO" id="GO:0005272">
    <property type="term" value="F:sodium channel activity"/>
    <property type="evidence" value="ECO:0007669"/>
    <property type="project" value="UniProtKB-KW"/>
</dbReference>
<dbReference type="EMBL" id="CM004471">
    <property type="protein sequence ID" value="OCT87683.1"/>
    <property type="molecule type" value="Genomic_DNA"/>
</dbReference>
<keyword evidence="4 11" id="KW-0812">Transmembrane</keyword>
<evidence type="ECO:0000256" key="7">
    <source>
        <dbReference type="ARBA" id="ARBA00023065"/>
    </source>
</evidence>
<keyword evidence="9 11" id="KW-0739">Sodium transport</keyword>
<organism evidence="13 14">
    <name type="scientific">Xenopus laevis</name>
    <name type="common">African clawed frog</name>
    <dbReference type="NCBI Taxonomy" id="8355"/>
    <lineage>
        <taxon>Eukaryota</taxon>
        <taxon>Metazoa</taxon>
        <taxon>Chordata</taxon>
        <taxon>Craniata</taxon>
        <taxon>Vertebrata</taxon>
        <taxon>Euteleostomi</taxon>
        <taxon>Amphibia</taxon>
        <taxon>Batrachia</taxon>
        <taxon>Anura</taxon>
        <taxon>Pipoidea</taxon>
        <taxon>Pipidae</taxon>
        <taxon>Xenopodinae</taxon>
        <taxon>Xenopus</taxon>
        <taxon>Xenopus</taxon>
    </lineage>
</organism>
<keyword evidence="7 11" id="KW-0406">Ion transport</keyword>
<dbReference type="Pfam" id="PF00858">
    <property type="entry name" value="ASC"/>
    <property type="match status" value="1"/>
</dbReference>
<dbReference type="GO" id="GO:0016020">
    <property type="term" value="C:membrane"/>
    <property type="evidence" value="ECO:0007669"/>
    <property type="project" value="UniProtKB-SubCell"/>
</dbReference>
<evidence type="ECO:0000256" key="5">
    <source>
        <dbReference type="ARBA" id="ARBA00022989"/>
    </source>
</evidence>